<sequence>MEARTKGRHPWFGRTRETTILDRPCPEADMWTPWTLSMRGNHHEARQPNPTTYAASYCRIRLSRLTLSDSNSGDPSRSRFRLQPILTLFLEQSLPRTPSRFLLHIRSLGYQIWSLTDS</sequence>
<proteinExistence type="predicted"/>
<gene>
    <name evidence="1" type="primary">K0031E03.19</name>
</gene>
<evidence type="ECO:0000313" key="1">
    <source>
        <dbReference type="EMBL" id="BAI39687.1"/>
    </source>
</evidence>
<protein>
    <submittedName>
        <fullName evidence="1">Uncharacterized protein K0031E03.19</fullName>
    </submittedName>
</protein>
<dbReference type="AlphaFoldDB" id="C8TEW8"/>
<organism evidence="1">
    <name type="scientific">Oryza sativa subsp. indica</name>
    <name type="common">Rice</name>
    <dbReference type="NCBI Taxonomy" id="39946"/>
    <lineage>
        <taxon>Eukaryota</taxon>
        <taxon>Viridiplantae</taxon>
        <taxon>Streptophyta</taxon>
        <taxon>Embryophyta</taxon>
        <taxon>Tracheophyta</taxon>
        <taxon>Spermatophyta</taxon>
        <taxon>Magnoliopsida</taxon>
        <taxon>Liliopsida</taxon>
        <taxon>Poales</taxon>
        <taxon>Poaceae</taxon>
        <taxon>BOP clade</taxon>
        <taxon>Oryzoideae</taxon>
        <taxon>Oryzeae</taxon>
        <taxon>Oryzinae</taxon>
        <taxon>Oryza</taxon>
        <taxon>Oryza sativa</taxon>
    </lineage>
</organism>
<name>C8TEW8_ORYSI</name>
<reference evidence="1" key="1">
    <citation type="journal article" date="2009" name="Plant J.">
        <title>Comparative analysis of complete orthologous centromeres from two subspecies of rice reveals rapid variation of centromere organization and structure.</title>
        <authorList>
            <person name="Wu J."/>
            <person name="Fujisawa M."/>
            <person name="Tian Z."/>
            <person name="Yamagata H."/>
            <person name="Kamiya K."/>
            <person name="Shibata M."/>
            <person name="Hosokawa S."/>
            <person name="Ito Y."/>
            <person name="Hamada M."/>
            <person name="Katagiri S."/>
            <person name="Kurita K."/>
            <person name="Yamamoto M."/>
            <person name="Kikuta A."/>
            <person name="Machita K."/>
            <person name="Karasawa W."/>
            <person name="Kanamori H."/>
            <person name="Namiki N."/>
            <person name="Mizuno H."/>
            <person name="Ma J."/>
            <person name="Sasaki T."/>
            <person name="Matsumoto T."/>
        </authorList>
    </citation>
    <scope>NUCLEOTIDE SEQUENCE</scope>
</reference>
<accession>C8TEW8</accession>
<dbReference type="EMBL" id="AP009079">
    <property type="protein sequence ID" value="BAI39687.1"/>
    <property type="molecule type" value="Genomic_DNA"/>
</dbReference>